<dbReference type="PROSITE" id="PS50005">
    <property type="entry name" value="TPR"/>
    <property type="match status" value="1"/>
</dbReference>
<dbReference type="SUPFAM" id="SSF48452">
    <property type="entry name" value="TPR-like"/>
    <property type="match status" value="2"/>
</dbReference>
<protein>
    <recommendedName>
        <fullName evidence="2">CHAT domain-containing protein</fullName>
    </recommendedName>
</protein>
<evidence type="ECO:0000259" key="2">
    <source>
        <dbReference type="Pfam" id="PF12770"/>
    </source>
</evidence>
<evidence type="ECO:0000256" key="1">
    <source>
        <dbReference type="PROSITE-ProRule" id="PRU00339"/>
    </source>
</evidence>
<proteinExistence type="predicted"/>
<dbReference type="Pfam" id="PF12770">
    <property type="entry name" value="CHAT"/>
    <property type="match status" value="1"/>
</dbReference>
<dbReference type="InterPro" id="IPR024983">
    <property type="entry name" value="CHAT_dom"/>
</dbReference>
<dbReference type="InterPro" id="IPR019734">
    <property type="entry name" value="TPR_rpt"/>
</dbReference>
<sequence>MPLELNLHFPDPQHIIVSLITDNNHEETELLDFTYPLTDKDYQQIRWYLEKYATPYSTDIDFDTAGRIVKKLPNWGQALFNHAFSKRAAHRLFKKFKSHKDLGRLLTISAQHPAILALPWELMHGGGNFLICEVPRISIRRRQRAERKNFQIKPKQQLHLLFVRPTNAEPVLNALKKRTFNRITIEFLRPATLKKLQDRLENKELPQVDILHFDGHCQNEAAATKMDNAYLVFENNNAEKELVPPALIAKQIKQIPLIILSGCQDVASSLSAMGAPFVFAMSASMLPSATQKFFDTFYEGLAQGHRIGVALDAARLTLYQKTERREIQRNKERIKIHLHDWFLPAFYQRGQDIALLSKMSPEEIQSLQKNRFLLSNLPKRQAPGFFGRQRELSQIEHCFMRGKRRITLNGFSGQGKTSLAQEAGRWLHDTGLFKRVVFVDYANSQGLEPVSVAVSAMADVLQKNLLDADAATEALRRVPTLLIFDNVDFLTPPQQNPTQAEERILFDDVDEKNATKKEPFTEDEPNRLLLDDVEPNLRLDDEDNRIFSENAFSFDADNQTKHEKEENTFILNEEENKAPEHPIKDENTAPLLLDAAKKWSEAGQSGVIIITRHPTTHPAFLKTDRKHCQLTLDKLDEQEAIGYFEALMNLPPLPAYQLPKRAEVEQLCQKINYHPLSLKVLAFQLKNNNLDTLSERLDSLLRGLPGDIAQTEKSLLASLNLFLENLESQMQPYLLKLGIFQNGAFENVLQGIINIPQVLWQKLRQSLEASGFMQAENIEGVTVPYLKFHPAITPRLWAMLPSKEQQALKKRYYQGYYEFSSFLYEQDNKNPYQARAIEQREISNLLQALHEARGEEWSPQFANQVKSFLVDFGLITDRNVDTEKTSPTQTPDWFIARTEEAEQLYSTGDYQEAQTKFQEILAQLGEINKYDRCVALGWLGRCMAEQENIDEALDGFQQGLEELEEIETSPEVKQETGYMQSYLGAVLKEKGDISDAKQAYEAALPIMQEMGETQTEAVIEDQLGTLEMLQGNLPKAERYHRDALKRMQPLNTLKLEAQSLHNLGTVYQKAKHWKAAAESYQKAAKLFEEQEDAAGAAQNWALFAQTSQKANNLTDTEKGYRKAIEKYKVVENGIKLSKAYRNLAELLDHQQRLDEAREVAEAGLAIDKTLEPNVAEIWTTYKHLANIAEKQEDTLQAQSYRRLARQTQVHSAEGENELRQHQKFVDAVVATINQPELRGQLESMLQQREKKGWSKLAATIRRILDGERDCDSLCEDLDFTDSVIVNNILQRIVPAPQEKQNPYPSRLSW</sequence>
<dbReference type="Pfam" id="PF13424">
    <property type="entry name" value="TPR_12"/>
    <property type="match status" value="1"/>
</dbReference>
<dbReference type="PANTHER" id="PTHR47691:SF3">
    <property type="entry name" value="HTH-TYPE TRANSCRIPTIONAL REGULATOR RV0890C-RELATED"/>
    <property type="match status" value="1"/>
</dbReference>
<dbReference type="InterPro" id="IPR027417">
    <property type="entry name" value="P-loop_NTPase"/>
</dbReference>
<organism evidence="3 4">
    <name type="scientific">Candidatus Thiomargarita nelsonii</name>
    <dbReference type="NCBI Taxonomy" id="1003181"/>
    <lineage>
        <taxon>Bacteria</taxon>
        <taxon>Pseudomonadati</taxon>
        <taxon>Pseudomonadota</taxon>
        <taxon>Gammaproteobacteria</taxon>
        <taxon>Thiotrichales</taxon>
        <taxon>Thiotrichaceae</taxon>
        <taxon>Thiomargarita</taxon>
    </lineage>
</organism>
<dbReference type="Gene3D" id="3.40.50.300">
    <property type="entry name" value="P-loop containing nucleotide triphosphate hydrolases"/>
    <property type="match status" value="1"/>
</dbReference>
<dbReference type="SUPFAM" id="SSF52540">
    <property type="entry name" value="P-loop containing nucleoside triphosphate hydrolases"/>
    <property type="match status" value="1"/>
</dbReference>
<evidence type="ECO:0000313" key="3">
    <source>
        <dbReference type="EMBL" id="TGO03397.1"/>
    </source>
</evidence>
<feature type="repeat" description="TPR" evidence="1">
    <location>
        <begin position="1057"/>
        <end position="1090"/>
    </location>
</feature>
<dbReference type="Proteomes" id="UP000030428">
    <property type="component" value="Unassembled WGS sequence"/>
</dbReference>
<keyword evidence="1" id="KW-0802">TPR repeat</keyword>
<dbReference type="SMART" id="SM00028">
    <property type="entry name" value="TPR"/>
    <property type="match status" value="6"/>
</dbReference>
<reference evidence="3 4" key="1">
    <citation type="journal article" date="2016" name="Front. Microbiol.">
        <title>Single-Cell (Meta-)Genomics of a Dimorphic Candidatus Thiomargarita nelsonii Reveals Genomic Plasticity.</title>
        <authorList>
            <person name="Flood B.E."/>
            <person name="Fliss P."/>
            <person name="Jones D.S."/>
            <person name="Dick G.J."/>
            <person name="Jain S."/>
            <person name="Kaster A.K."/>
            <person name="Winkel M."/>
            <person name="Mussmann M."/>
            <person name="Bailey J."/>
        </authorList>
    </citation>
    <scope>NUCLEOTIDE SEQUENCE [LARGE SCALE GENOMIC DNA]</scope>
    <source>
        <strain evidence="3">Hydrate Ridge</strain>
    </source>
</reference>
<feature type="domain" description="CHAT" evidence="2">
    <location>
        <begin position="76"/>
        <end position="341"/>
    </location>
</feature>
<keyword evidence="4" id="KW-1185">Reference proteome</keyword>
<dbReference type="Gene3D" id="1.25.40.10">
    <property type="entry name" value="Tetratricopeptide repeat domain"/>
    <property type="match status" value="2"/>
</dbReference>
<comment type="caution">
    <text evidence="3">The sequence shown here is derived from an EMBL/GenBank/DDBJ whole genome shotgun (WGS) entry which is preliminary data.</text>
</comment>
<dbReference type="InterPro" id="IPR011990">
    <property type="entry name" value="TPR-like_helical_dom_sf"/>
</dbReference>
<accession>A0A4E0QRS8</accession>
<name>A0A4E0QRS8_9GAMM</name>
<dbReference type="EMBL" id="JSZA02000020">
    <property type="protein sequence ID" value="TGO03397.1"/>
    <property type="molecule type" value="Genomic_DNA"/>
</dbReference>
<dbReference type="PANTHER" id="PTHR47691">
    <property type="entry name" value="REGULATOR-RELATED"/>
    <property type="match status" value="1"/>
</dbReference>
<evidence type="ECO:0000313" key="4">
    <source>
        <dbReference type="Proteomes" id="UP000030428"/>
    </source>
</evidence>
<gene>
    <name evidence="3" type="ORF">PN36_07115</name>
</gene>